<sequence>MNNTKIHFKWVEKAIKENYIKYYNYAEFKDVQEIYSRSVAKTFRAKWKDTDMVMKYLYKLSIEEV</sequence>
<reference evidence="1" key="1">
    <citation type="submission" date="2021-06" db="EMBL/GenBank/DDBJ databases">
        <authorList>
            <person name="Kallberg Y."/>
            <person name="Tangrot J."/>
            <person name="Rosling A."/>
        </authorList>
    </citation>
    <scope>NUCLEOTIDE SEQUENCE</scope>
    <source>
        <strain evidence="1">UK204</strain>
    </source>
</reference>
<evidence type="ECO:0000313" key="2">
    <source>
        <dbReference type="Proteomes" id="UP000789570"/>
    </source>
</evidence>
<feature type="non-terminal residue" evidence="1">
    <location>
        <position position="65"/>
    </location>
</feature>
<name>A0A9N9ILS0_9GLOM</name>
<evidence type="ECO:0000313" key="1">
    <source>
        <dbReference type="EMBL" id="CAG8740093.1"/>
    </source>
</evidence>
<comment type="caution">
    <text evidence="1">The sequence shown here is derived from an EMBL/GenBank/DDBJ whole genome shotgun (WGS) entry which is preliminary data.</text>
</comment>
<keyword evidence="2" id="KW-1185">Reference proteome</keyword>
<dbReference type="EMBL" id="CAJVPQ010014623">
    <property type="protein sequence ID" value="CAG8740093.1"/>
    <property type="molecule type" value="Genomic_DNA"/>
</dbReference>
<organism evidence="1 2">
    <name type="scientific">Funneliformis caledonium</name>
    <dbReference type="NCBI Taxonomy" id="1117310"/>
    <lineage>
        <taxon>Eukaryota</taxon>
        <taxon>Fungi</taxon>
        <taxon>Fungi incertae sedis</taxon>
        <taxon>Mucoromycota</taxon>
        <taxon>Glomeromycotina</taxon>
        <taxon>Glomeromycetes</taxon>
        <taxon>Glomerales</taxon>
        <taxon>Glomeraceae</taxon>
        <taxon>Funneliformis</taxon>
    </lineage>
</organism>
<dbReference type="AlphaFoldDB" id="A0A9N9ILS0"/>
<proteinExistence type="predicted"/>
<gene>
    <name evidence="1" type="ORF">FCALED_LOCUS15555</name>
</gene>
<protein>
    <submittedName>
        <fullName evidence="1">9838_t:CDS:1</fullName>
    </submittedName>
</protein>
<accession>A0A9N9ILS0</accession>
<dbReference type="Proteomes" id="UP000789570">
    <property type="component" value="Unassembled WGS sequence"/>
</dbReference>